<dbReference type="Pfam" id="PF13274">
    <property type="entry name" value="SocA_Panacea"/>
    <property type="match status" value="1"/>
</dbReference>
<dbReference type="InterPro" id="IPR010982">
    <property type="entry name" value="Lambda_DNA-bd_dom_sf"/>
</dbReference>
<name>A0A1I3VIG4_9SPHI</name>
<dbReference type="AlphaFoldDB" id="A0A1I3VIG4"/>
<protein>
    <recommendedName>
        <fullName evidence="1">Antitoxin SocA-like Panacea domain-containing protein</fullName>
    </recommendedName>
</protein>
<reference evidence="2 3" key="1">
    <citation type="submission" date="2016-10" db="EMBL/GenBank/DDBJ databases">
        <authorList>
            <person name="de Groot N.N."/>
        </authorList>
    </citation>
    <scope>NUCLEOTIDE SEQUENCE [LARGE SCALE GENOMIC DNA]</scope>
    <source>
        <strain evidence="2 3">RK1</strain>
    </source>
</reference>
<dbReference type="InterPro" id="IPR001387">
    <property type="entry name" value="Cro/C1-type_HTH"/>
</dbReference>
<gene>
    <name evidence="2" type="ORF">SAMN05444682_11717</name>
</gene>
<organism evidence="2 3">
    <name type="scientific">Parapedobacter indicus</name>
    <dbReference type="NCBI Taxonomy" id="1477437"/>
    <lineage>
        <taxon>Bacteria</taxon>
        <taxon>Pseudomonadati</taxon>
        <taxon>Bacteroidota</taxon>
        <taxon>Sphingobacteriia</taxon>
        <taxon>Sphingobacteriales</taxon>
        <taxon>Sphingobacteriaceae</taxon>
        <taxon>Parapedobacter</taxon>
    </lineage>
</organism>
<evidence type="ECO:0000259" key="1">
    <source>
        <dbReference type="Pfam" id="PF13274"/>
    </source>
</evidence>
<dbReference type="CDD" id="cd00093">
    <property type="entry name" value="HTH_XRE"/>
    <property type="match status" value="1"/>
</dbReference>
<dbReference type="EMBL" id="FOQO01000017">
    <property type="protein sequence ID" value="SFJ94859.1"/>
    <property type="molecule type" value="Genomic_DNA"/>
</dbReference>
<feature type="domain" description="Antitoxin SocA-like Panacea" evidence="1">
    <location>
        <begin position="204"/>
        <end position="314"/>
    </location>
</feature>
<dbReference type="InterPro" id="IPR025272">
    <property type="entry name" value="SocA_Panacea"/>
</dbReference>
<dbReference type="GO" id="GO:0003677">
    <property type="term" value="F:DNA binding"/>
    <property type="evidence" value="ECO:0007669"/>
    <property type="project" value="InterPro"/>
</dbReference>
<evidence type="ECO:0000313" key="2">
    <source>
        <dbReference type="EMBL" id="SFJ94859.1"/>
    </source>
</evidence>
<evidence type="ECO:0000313" key="3">
    <source>
        <dbReference type="Proteomes" id="UP000198670"/>
    </source>
</evidence>
<keyword evidence="3" id="KW-1185">Reference proteome</keyword>
<sequence length="340" mass="39532">MNSPITGKPMKLVREADTLTFRKETFNIVYHYYLCEDSGERYTDDQLDTLNMVQATNQYREKYGIPFPEEIRQIREQYGVSAAKMSEILGLGANAYRLYEAGEMPTVANGRLILSVREPEEFIKQVRASSHFLGEREVNKLISKAQPLIDQRSDVLYDFELSQITLREDPPNSYNGYRRLSLQRIAQTIVFFEQHIGNLYKTKLNKLLFYADFLAYKHRGNSITGLQYRAIDYGPVPAEYGRLYLRLQDDGKISVEERNGKDDQYVEIYFPNVPFDEGEFTAVELRILESVARLFRMKNTGEIVHLSHQEQAWQDNEGDRQLIDYQRYAFGVGDSLDMSD</sequence>
<accession>A0A1I3VIG4</accession>
<dbReference type="RefSeq" id="WP_090632448.1">
    <property type="nucleotide sequence ID" value="NZ_FOQO01000017.1"/>
</dbReference>
<dbReference type="Proteomes" id="UP000198670">
    <property type="component" value="Unassembled WGS sequence"/>
</dbReference>
<dbReference type="OrthoDB" id="9804491at2"/>
<dbReference type="STRING" id="1477437.SAMN05444682_11717"/>
<dbReference type="Gene3D" id="1.10.260.40">
    <property type="entry name" value="lambda repressor-like DNA-binding domains"/>
    <property type="match status" value="1"/>
</dbReference>
<proteinExistence type="predicted"/>